<dbReference type="Proteomes" id="UP000177900">
    <property type="component" value="Unassembled WGS sequence"/>
</dbReference>
<keyword evidence="1" id="KW-1133">Transmembrane helix</keyword>
<name>A0A1G1WGV5_9BACT</name>
<dbReference type="PANTHER" id="PTHR42957:SF1">
    <property type="entry name" value="HELICASE MJ1565-RELATED"/>
    <property type="match status" value="1"/>
</dbReference>
<feature type="transmembrane region" description="Helical" evidence="1">
    <location>
        <begin position="12"/>
        <end position="34"/>
    </location>
</feature>
<evidence type="ECO:0000259" key="3">
    <source>
        <dbReference type="Pfam" id="PF26449"/>
    </source>
</evidence>
<evidence type="ECO:0000256" key="1">
    <source>
        <dbReference type="SAM" id="Phobius"/>
    </source>
</evidence>
<keyword evidence="1" id="KW-0472">Membrane</keyword>
<protein>
    <submittedName>
        <fullName evidence="4">Uncharacterized protein</fullName>
    </submittedName>
</protein>
<accession>A0A1G1WGV5</accession>
<evidence type="ECO:0000313" key="4">
    <source>
        <dbReference type="EMBL" id="OGY26958.1"/>
    </source>
</evidence>
<dbReference type="InterPro" id="IPR008571">
    <property type="entry name" value="HerA-like"/>
</dbReference>
<keyword evidence="1" id="KW-0812">Transmembrane</keyword>
<dbReference type="Pfam" id="PF26449">
    <property type="entry name" value="DUF8128"/>
    <property type="match status" value="1"/>
</dbReference>
<dbReference type="EMBL" id="MHCV01000044">
    <property type="protein sequence ID" value="OGY26958.1"/>
    <property type="molecule type" value="Genomic_DNA"/>
</dbReference>
<reference evidence="4 5" key="1">
    <citation type="journal article" date="2016" name="Nat. Commun.">
        <title>Thousands of microbial genomes shed light on interconnected biogeochemical processes in an aquifer system.</title>
        <authorList>
            <person name="Anantharaman K."/>
            <person name="Brown C.T."/>
            <person name="Hug L.A."/>
            <person name="Sharon I."/>
            <person name="Castelle C.J."/>
            <person name="Probst A.J."/>
            <person name="Thomas B.C."/>
            <person name="Singh A."/>
            <person name="Wilkins M.J."/>
            <person name="Karaoz U."/>
            <person name="Brodie E.L."/>
            <person name="Williams K.H."/>
            <person name="Hubbard S.S."/>
            <person name="Banfield J.F."/>
        </authorList>
    </citation>
    <scope>NUCLEOTIDE SEQUENCE [LARGE SCALE GENOMIC DNA]</scope>
</reference>
<dbReference type="PANTHER" id="PTHR42957">
    <property type="entry name" value="HELICASE MJ1565-RELATED"/>
    <property type="match status" value="1"/>
</dbReference>
<gene>
    <name evidence="4" type="ORF">A2864_01205</name>
</gene>
<dbReference type="Pfam" id="PF10412">
    <property type="entry name" value="TrwB_AAD_bind"/>
    <property type="match status" value="1"/>
</dbReference>
<feature type="domain" description="Type IV secretion system coupling protein TraD DNA-binding" evidence="2">
    <location>
        <begin position="409"/>
        <end position="706"/>
    </location>
</feature>
<dbReference type="InterPro" id="IPR058441">
    <property type="entry name" value="DUF8128"/>
</dbReference>
<sequence length="929" mass="104570">MANTRREWERTIMLYIVIIGVVLAISFIFAFLHARRLELGTKKSEIGEGVLLSIQLPRENEKLPVAAEQMFASLHGILRFTPGIHEHLSLEMAASNEGIKFYVYTPRAFKNFVESQIYAQYPDAEIRDALDYTKSVGASSTVATTELTLAKEFIFPIKTFRDFEVDPLAAITEALGSKKTDEQVWIQILIRPVEDFWQERGNEYVKAVRSGLNPVTLNPQDIMLDVGKHIISVGGNVFKHMIVGPAGYVEEKSSYMPVKLSAGQELALKLLENKLSKIGFETKIRVVTVSDSRESAEERLSSVVGAFKQYTTANLNGFVIDPSSPTIQSVVTGYQNRSFPEHEKGDYILNIEELASIFHMPNISVEAPSISWTRSGKGEPPLNLPTSAATIIGKTLYRNVEVKFGIKKPDRRKHMYIIGKTGTGKSTLIKNMIIQDMKAGEGVAILDPHGQLVDELLNAVPENRLDDVVIFNPADADYPISLNMLEMVDPKQRTLMADTLVDIFKKYFAESWGPRLEYILKNCILTLLEVPNTSLLSITRLLTDKEYRRYIVDLIQDPHMKAFWLKEFAQMAQNERLITEAISPIQNKVGQFLNSELIRNIVGQPRSTIKVDELINEGKLFFVNLSTGRIGANNTALLGAMIVSQLQFAAMRRVDIPEESRRDFFLYADEFQNFATESFATVLSEARKYRLDLTITHQYIEQMPEAVKEAVFGNVGTLISFGVGPTDAEFLEKEYGPTFTAGDLMSLGRYEMYMKLQIDDTISRPFSAQSLPSIKESAGMKERAISMSRSKYSRPVERVEQVIKKWTETTFKSGQPPRPPAWAVEEPKLSAPIEGQRFESQPQAVNVPVVPRQPETQPVSSLLRDQQEFIKTKPFTRENIIGLSEVPAQEKEVEIFSANKEVRETEQPVIDRREEISGEIKLPEGGSSV</sequence>
<dbReference type="CDD" id="cd01127">
    <property type="entry name" value="TrwB_TraG_TraD_VirD4"/>
    <property type="match status" value="2"/>
</dbReference>
<feature type="domain" description="DUF8128" evidence="3">
    <location>
        <begin position="47"/>
        <end position="373"/>
    </location>
</feature>
<dbReference type="SUPFAM" id="SSF52540">
    <property type="entry name" value="P-loop containing nucleoside triphosphate hydrolases"/>
    <property type="match status" value="1"/>
</dbReference>
<evidence type="ECO:0000313" key="5">
    <source>
        <dbReference type="Proteomes" id="UP000177900"/>
    </source>
</evidence>
<organism evidence="4 5">
    <name type="scientific">Candidatus Woykebacteria bacterium RIFCSPHIGHO2_01_FULL_39_12</name>
    <dbReference type="NCBI Taxonomy" id="1802599"/>
    <lineage>
        <taxon>Bacteria</taxon>
        <taxon>Candidatus Woykeibacteriota</taxon>
    </lineage>
</organism>
<proteinExistence type="predicted"/>
<evidence type="ECO:0000259" key="2">
    <source>
        <dbReference type="Pfam" id="PF10412"/>
    </source>
</evidence>
<dbReference type="InterPro" id="IPR019476">
    <property type="entry name" value="T4SS_TraD_DNA-bd"/>
</dbReference>
<dbReference type="Gene3D" id="3.40.50.300">
    <property type="entry name" value="P-loop containing nucleotide triphosphate hydrolases"/>
    <property type="match status" value="2"/>
</dbReference>
<dbReference type="AlphaFoldDB" id="A0A1G1WGV5"/>
<dbReference type="InterPro" id="IPR027417">
    <property type="entry name" value="P-loop_NTPase"/>
</dbReference>
<comment type="caution">
    <text evidence="4">The sequence shown here is derived from an EMBL/GenBank/DDBJ whole genome shotgun (WGS) entry which is preliminary data.</text>
</comment>